<dbReference type="Proteomes" id="UP001500752">
    <property type="component" value="Unassembled WGS sequence"/>
</dbReference>
<dbReference type="InterPro" id="IPR058058">
    <property type="entry name" value="CBU_0592-like"/>
</dbReference>
<dbReference type="EMBL" id="BAABEO010000011">
    <property type="protein sequence ID" value="GAA3679840.1"/>
    <property type="molecule type" value="Genomic_DNA"/>
</dbReference>
<evidence type="ECO:0000259" key="3">
    <source>
        <dbReference type="Pfam" id="PF26604"/>
    </source>
</evidence>
<feature type="transmembrane region" description="Helical" evidence="2">
    <location>
        <begin position="7"/>
        <end position="28"/>
    </location>
</feature>
<organism evidence="4 5">
    <name type="scientific">Arthrobacter ginkgonis</name>
    <dbReference type="NCBI Taxonomy" id="1630594"/>
    <lineage>
        <taxon>Bacteria</taxon>
        <taxon>Bacillati</taxon>
        <taxon>Actinomycetota</taxon>
        <taxon>Actinomycetes</taxon>
        <taxon>Micrococcales</taxon>
        <taxon>Micrococcaceae</taxon>
        <taxon>Arthrobacter</taxon>
    </lineage>
</organism>
<sequence length="103" mass="11457">MDQVAEISGWVGAVAVLAGYALFSLGWIPNGYLFQLANWGGSTALAFHAFHIGSWPTLTINVCWSIISAAAMVRLYLRRRSEPETVAREPRARRRKKARPKSL</sequence>
<proteinExistence type="predicted"/>
<dbReference type="RefSeq" id="WP_345150103.1">
    <property type="nucleotide sequence ID" value="NZ_BAABEO010000011.1"/>
</dbReference>
<keyword evidence="2" id="KW-1133">Transmembrane helix</keyword>
<keyword evidence="5" id="KW-1185">Reference proteome</keyword>
<dbReference type="NCBIfam" id="NF047864">
    <property type="entry name" value="CBU_0592_membra"/>
    <property type="match status" value="1"/>
</dbReference>
<evidence type="ECO:0000313" key="5">
    <source>
        <dbReference type="Proteomes" id="UP001500752"/>
    </source>
</evidence>
<evidence type="ECO:0000256" key="1">
    <source>
        <dbReference type="SAM" id="MobiDB-lite"/>
    </source>
</evidence>
<accession>A0ABP7C8D9</accession>
<comment type="caution">
    <text evidence="4">The sequence shown here is derived from an EMBL/GenBank/DDBJ whole genome shotgun (WGS) entry which is preliminary data.</text>
</comment>
<feature type="transmembrane region" description="Helical" evidence="2">
    <location>
        <begin position="48"/>
        <end position="73"/>
    </location>
</feature>
<gene>
    <name evidence="4" type="ORF">GCM10023081_17520</name>
</gene>
<dbReference type="Pfam" id="PF26604">
    <property type="entry name" value="CBU_0592"/>
    <property type="match status" value="1"/>
</dbReference>
<name>A0ABP7C8D9_9MICC</name>
<evidence type="ECO:0000256" key="2">
    <source>
        <dbReference type="SAM" id="Phobius"/>
    </source>
</evidence>
<reference evidence="5" key="1">
    <citation type="journal article" date="2019" name="Int. J. Syst. Evol. Microbiol.">
        <title>The Global Catalogue of Microorganisms (GCM) 10K type strain sequencing project: providing services to taxonomists for standard genome sequencing and annotation.</title>
        <authorList>
            <consortium name="The Broad Institute Genomics Platform"/>
            <consortium name="The Broad Institute Genome Sequencing Center for Infectious Disease"/>
            <person name="Wu L."/>
            <person name="Ma J."/>
        </authorList>
    </citation>
    <scope>NUCLEOTIDE SEQUENCE [LARGE SCALE GENOMIC DNA]</scope>
    <source>
        <strain evidence="5">JCM 30742</strain>
    </source>
</reference>
<feature type="compositionally biased region" description="Basic residues" evidence="1">
    <location>
        <begin position="91"/>
        <end position="103"/>
    </location>
</feature>
<keyword evidence="2" id="KW-0472">Membrane</keyword>
<keyword evidence="2" id="KW-0812">Transmembrane</keyword>
<evidence type="ECO:0000313" key="4">
    <source>
        <dbReference type="EMBL" id="GAA3679840.1"/>
    </source>
</evidence>
<protein>
    <recommendedName>
        <fullName evidence="3">CBU-0592-like domain-containing protein</fullName>
    </recommendedName>
</protein>
<feature type="domain" description="CBU-0592-like" evidence="3">
    <location>
        <begin position="6"/>
        <end position="79"/>
    </location>
</feature>
<feature type="region of interest" description="Disordered" evidence="1">
    <location>
        <begin position="83"/>
        <end position="103"/>
    </location>
</feature>